<reference evidence="1" key="1">
    <citation type="submission" date="2023-03" db="EMBL/GenBank/DDBJ databases">
        <title>Massive genome expansion in bonnet fungi (Mycena s.s.) driven by repeated elements and novel gene families across ecological guilds.</title>
        <authorList>
            <consortium name="Lawrence Berkeley National Laboratory"/>
            <person name="Harder C.B."/>
            <person name="Miyauchi S."/>
            <person name="Viragh M."/>
            <person name="Kuo A."/>
            <person name="Thoen E."/>
            <person name="Andreopoulos B."/>
            <person name="Lu D."/>
            <person name="Skrede I."/>
            <person name="Drula E."/>
            <person name="Henrissat B."/>
            <person name="Morin E."/>
            <person name="Kohler A."/>
            <person name="Barry K."/>
            <person name="LaButti K."/>
            <person name="Morin E."/>
            <person name="Salamov A."/>
            <person name="Lipzen A."/>
            <person name="Mereny Z."/>
            <person name="Hegedus B."/>
            <person name="Baldrian P."/>
            <person name="Stursova M."/>
            <person name="Weitz H."/>
            <person name="Taylor A."/>
            <person name="Grigoriev I.V."/>
            <person name="Nagy L.G."/>
            <person name="Martin F."/>
            <person name="Kauserud H."/>
        </authorList>
    </citation>
    <scope>NUCLEOTIDE SEQUENCE</scope>
    <source>
        <strain evidence="1">CBHHK200</strain>
    </source>
</reference>
<name>A0AAD6XB13_9AGAR</name>
<proteinExistence type="predicted"/>
<protein>
    <submittedName>
        <fullName evidence="1">Uncharacterized protein</fullName>
    </submittedName>
</protein>
<gene>
    <name evidence="1" type="ORF">C8F04DRAFT_1078892</name>
</gene>
<accession>A0AAD6XB13</accession>
<dbReference type="Proteomes" id="UP001218188">
    <property type="component" value="Unassembled WGS sequence"/>
</dbReference>
<dbReference type="AlphaFoldDB" id="A0AAD6XB13"/>
<dbReference type="EMBL" id="JARJCM010000015">
    <property type="protein sequence ID" value="KAJ7041840.1"/>
    <property type="molecule type" value="Genomic_DNA"/>
</dbReference>
<comment type="caution">
    <text evidence="1">The sequence shown here is derived from an EMBL/GenBank/DDBJ whole genome shotgun (WGS) entry which is preliminary data.</text>
</comment>
<organism evidence="1 2">
    <name type="scientific">Mycena alexandri</name>
    <dbReference type="NCBI Taxonomy" id="1745969"/>
    <lineage>
        <taxon>Eukaryota</taxon>
        <taxon>Fungi</taxon>
        <taxon>Dikarya</taxon>
        <taxon>Basidiomycota</taxon>
        <taxon>Agaricomycotina</taxon>
        <taxon>Agaricomycetes</taxon>
        <taxon>Agaricomycetidae</taxon>
        <taxon>Agaricales</taxon>
        <taxon>Marasmiineae</taxon>
        <taxon>Mycenaceae</taxon>
        <taxon>Mycena</taxon>
    </lineage>
</organism>
<keyword evidence="2" id="KW-1185">Reference proteome</keyword>
<sequence length="150" mass="15306">MCATAPRPSSVPPLPALTPAPAAPPALSHSSTAFSSALPVFPSTSKSVIFSHRASAAIRSLSFSSAHARSIASTLAWCSRWRARSSSSIPASASASRVLVCNAAAEVELADEAVVVGTAKALVMMVVDATLCVFARGRARPLPFLSTDGA</sequence>
<evidence type="ECO:0000313" key="1">
    <source>
        <dbReference type="EMBL" id="KAJ7041840.1"/>
    </source>
</evidence>
<evidence type="ECO:0000313" key="2">
    <source>
        <dbReference type="Proteomes" id="UP001218188"/>
    </source>
</evidence>